<evidence type="ECO:0000313" key="2">
    <source>
        <dbReference type="Proteomes" id="UP000612893"/>
    </source>
</evidence>
<keyword evidence="2" id="KW-1185">Reference proteome</keyword>
<dbReference type="RefSeq" id="WP_338203286.1">
    <property type="nucleotide sequence ID" value="NZ_JAEKNR010000168.1"/>
</dbReference>
<accession>A0A934K7B1</accession>
<organism evidence="1 2">
    <name type="scientific">Candidatus Nephthysia bennettiae</name>
    <dbReference type="NCBI Taxonomy" id="3127016"/>
    <lineage>
        <taxon>Bacteria</taxon>
        <taxon>Bacillati</taxon>
        <taxon>Candidatus Dormiibacterota</taxon>
        <taxon>Candidatus Dormibacteria</taxon>
        <taxon>Candidatus Dormibacterales</taxon>
        <taxon>Candidatus Dormibacteraceae</taxon>
        <taxon>Candidatus Nephthysia</taxon>
    </lineage>
</organism>
<name>A0A934K7B1_9BACT</name>
<protein>
    <submittedName>
        <fullName evidence="1">Uncharacterized protein</fullName>
    </submittedName>
</protein>
<sequence>MQVEASRQGYDRYSCEGGALPPQPVDSLTIAVVNVEDDKIRLALAKQGP</sequence>
<gene>
    <name evidence="1" type="ORF">JF922_16660</name>
</gene>
<evidence type="ECO:0000313" key="1">
    <source>
        <dbReference type="EMBL" id="MBJ7599695.1"/>
    </source>
</evidence>
<comment type="caution">
    <text evidence="1">The sequence shown here is derived from an EMBL/GenBank/DDBJ whole genome shotgun (WGS) entry which is preliminary data.</text>
</comment>
<proteinExistence type="predicted"/>
<dbReference type="AlphaFoldDB" id="A0A934K7B1"/>
<reference evidence="1" key="1">
    <citation type="submission" date="2020-10" db="EMBL/GenBank/DDBJ databases">
        <title>Ca. Dormibacterota MAGs.</title>
        <authorList>
            <person name="Montgomery K."/>
        </authorList>
    </citation>
    <scope>NUCLEOTIDE SEQUENCE [LARGE SCALE GENOMIC DNA]</scope>
    <source>
        <strain evidence="1">SC8812_S17_10</strain>
    </source>
</reference>
<dbReference type="Proteomes" id="UP000612893">
    <property type="component" value="Unassembled WGS sequence"/>
</dbReference>
<dbReference type="EMBL" id="JAEKNR010000168">
    <property type="protein sequence ID" value="MBJ7599695.1"/>
    <property type="molecule type" value="Genomic_DNA"/>
</dbReference>